<dbReference type="PROSITE" id="PS50262">
    <property type="entry name" value="G_PROTEIN_RECEP_F1_2"/>
    <property type="match status" value="1"/>
</dbReference>
<dbReference type="Pfam" id="PF00001">
    <property type="entry name" value="7tm_1"/>
    <property type="match status" value="1"/>
</dbReference>
<keyword evidence="5 9" id="KW-0297">G-protein coupled receptor</keyword>
<dbReference type="PANTHER" id="PTHR24249">
    <property type="entry name" value="HISTAMINE RECEPTOR-RELATED G-PROTEIN COUPLED RECEPTOR"/>
    <property type="match status" value="1"/>
</dbReference>
<feature type="transmembrane region" description="Helical" evidence="10">
    <location>
        <begin position="290"/>
        <end position="311"/>
    </location>
</feature>
<keyword evidence="8 9" id="KW-0807">Transducer</keyword>
<keyword evidence="13" id="KW-1185">Reference proteome</keyword>
<keyword evidence="7 9" id="KW-0675">Receptor</keyword>
<feature type="domain" description="G-protein coupled receptors family 1 profile" evidence="11">
    <location>
        <begin position="50"/>
        <end position="309"/>
    </location>
</feature>
<evidence type="ECO:0000313" key="12">
    <source>
        <dbReference type="EMBL" id="CAH1789470.1"/>
    </source>
</evidence>
<evidence type="ECO:0000259" key="11">
    <source>
        <dbReference type="PROSITE" id="PS50262"/>
    </source>
</evidence>
<dbReference type="Gene3D" id="1.20.1070.10">
    <property type="entry name" value="Rhodopsin 7-helix transmembrane proteins"/>
    <property type="match status" value="1"/>
</dbReference>
<organism evidence="12 13">
    <name type="scientific">Owenia fusiformis</name>
    <name type="common">Polychaete worm</name>
    <dbReference type="NCBI Taxonomy" id="6347"/>
    <lineage>
        <taxon>Eukaryota</taxon>
        <taxon>Metazoa</taxon>
        <taxon>Spiralia</taxon>
        <taxon>Lophotrochozoa</taxon>
        <taxon>Annelida</taxon>
        <taxon>Polychaeta</taxon>
        <taxon>Sedentaria</taxon>
        <taxon>Canalipalpata</taxon>
        <taxon>Sabellida</taxon>
        <taxon>Oweniida</taxon>
        <taxon>Oweniidae</taxon>
        <taxon>Owenia</taxon>
    </lineage>
</organism>
<evidence type="ECO:0000256" key="6">
    <source>
        <dbReference type="ARBA" id="ARBA00023136"/>
    </source>
</evidence>
<keyword evidence="6 10" id="KW-0472">Membrane</keyword>
<dbReference type="SMART" id="SM01381">
    <property type="entry name" value="7TM_GPCR_Srsx"/>
    <property type="match status" value="1"/>
</dbReference>
<dbReference type="InterPro" id="IPR000276">
    <property type="entry name" value="GPCR_Rhodpsn"/>
</dbReference>
<feature type="transmembrane region" description="Helical" evidence="10">
    <location>
        <begin position="195"/>
        <end position="216"/>
    </location>
</feature>
<keyword evidence="2" id="KW-1003">Cell membrane</keyword>
<dbReference type="InterPro" id="IPR017452">
    <property type="entry name" value="GPCR_Rhodpsn_7TM"/>
</dbReference>
<dbReference type="InterPro" id="IPR050569">
    <property type="entry name" value="TAAR"/>
</dbReference>
<dbReference type="CDD" id="cd00637">
    <property type="entry name" value="7tm_classA_rhodopsin-like"/>
    <property type="match status" value="1"/>
</dbReference>
<comment type="caution">
    <text evidence="12">The sequence shown here is derived from an EMBL/GenBank/DDBJ whole genome shotgun (WGS) entry which is preliminary data.</text>
</comment>
<dbReference type="AlphaFoldDB" id="A0A8S4P5F1"/>
<feature type="transmembrane region" description="Helical" evidence="10">
    <location>
        <begin position="71"/>
        <end position="90"/>
    </location>
</feature>
<comment type="subcellular location">
    <subcellularLocation>
        <location evidence="1">Cell membrane</location>
        <topology evidence="1">Multi-pass membrane protein</topology>
    </subcellularLocation>
</comment>
<evidence type="ECO:0000256" key="10">
    <source>
        <dbReference type="SAM" id="Phobius"/>
    </source>
</evidence>
<dbReference type="PROSITE" id="PS00237">
    <property type="entry name" value="G_PROTEIN_RECEP_F1_1"/>
    <property type="match status" value="1"/>
</dbReference>
<name>A0A8S4P5F1_OWEFU</name>
<feature type="transmembrane region" description="Helical" evidence="10">
    <location>
        <begin position="251"/>
        <end position="274"/>
    </location>
</feature>
<evidence type="ECO:0000256" key="4">
    <source>
        <dbReference type="ARBA" id="ARBA00022989"/>
    </source>
</evidence>
<evidence type="ECO:0000256" key="3">
    <source>
        <dbReference type="ARBA" id="ARBA00022692"/>
    </source>
</evidence>
<feature type="transmembrane region" description="Helical" evidence="10">
    <location>
        <begin position="110"/>
        <end position="134"/>
    </location>
</feature>
<evidence type="ECO:0000256" key="8">
    <source>
        <dbReference type="ARBA" id="ARBA00023224"/>
    </source>
</evidence>
<keyword evidence="4 10" id="KW-1133">Transmembrane helix</keyword>
<dbReference type="SUPFAM" id="SSF81321">
    <property type="entry name" value="Family A G protein-coupled receptor-like"/>
    <property type="match status" value="1"/>
</dbReference>
<dbReference type="EMBL" id="CAIIXF020000007">
    <property type="protein sequence ID" value="CAH1789470.1"/>
    <property type="molecule type" value="Genomic_DNA"/>
</dbReference>
<evidence type="ECO:0000313" key="13">
    <source>
        <dbReference type="Proteomes" id="UP000749559"/>
    </source>
</evidence>
<evidence type="ECO:0000256" key="2">
    <source>
        <dbReference type="ARBA" id="ARBA00022475"/>
    </source>
</evidence>
<keyword evidence="3 9" id="KW-0812">Transmembrane</keyword>
<reference evidence="12" key="1">
    <citation type="submission" date="2022-03" db="EMBL/GenBank/DDBJ databases">
        <authorList>
            <person name="Martin C."/>
        </authorList>
    </citation>
    <scope>NUCLEOTIDE SEQUENCE</scope>
</reference>
<evidence type="ECO:0000256" key="9">
    <source>
        <dbReference type="RuleBase" id="RU000688"/>
    </source>
</evidence>
<protein>
    <recommendedName>
        <fullName evidence="11">G-protein coupled receptors family 1 profile domain-containing protein</fullName>
    </recommendedName>
</protein>
<gene>
    <name evidence="12" type="ORF">OFUS_LOCUS14819</name>
</gene>
<evidence type="ECO:0000256" key="1">
    <source>
        <dbReference type="ARBA" id="ARBA00004651"/>
    </source>
</evidence>
<accession>A0A8S4P5F1</accession>
<dbReference type="GO" id="GO:0005886">
    <property type="term" value="C:plasma membrane"/>
    <property type="evidence" value="ECO:0007669"/>
    <property type="project" value="UniProtKB-SubCell"/>
</dbReference>
<dbReference type="PRINTS" id="PR00237">
    <property type="entry name" value="GPCRRHODOPSN"/>
</dbReference>
<dbReference type="Proteomes" id="UP000749559">
    <property type="component" value="Unassembled WGS sequence"/>
</dbReference>
<evidence type="ECO:0000256" key="5">
    <source>
        <dbReference type="ARBA" id="ARBA00023040"/>
    </source>
</evidence>
<dbReference type="OrthoDB" id="6286925at2759"/>
<feature type="transmembrane region" description="Helical" evidence="10">
    <location>
        <begin position="155"/>
        <end position="175"/>
    </location>
</feature>
<feature type="transmembrane region" description="Helical" evidence="10">
    <location>
        <begin position="34"/>
        <end position="59"/>
    </location>
</feature>
<evidence type="ECO:0000256" key="7">
    <source>
        <dbReference type="ARBA" id="ARBA00023170"/>
    </source>
</evidence>
<sequence>MSKPSLRYWKEYEELLVHGNKSEFDLDSEPMSKYIQYLIEAILFFWICGGNLLVIMAYLKHSPLRTVTNFFIVQLSIADFIIGCMMPQQIAVTQLTLFTMRGFFVSALSNALICTSMLMSLSLLVAVTIDRYIAIIWPLQYPKIMDLRKAKTISISLWCGVIIIVLIAIIEWKVFMDSGGYLYCIGEAENPRILHYTYGPVGIMICMFLTVAYIRILHVVKQQSRRTENHPIPNNNTTDNFKINLRVLKTAIIVIGFFLICWLPLFIVIIFQVYGFQFYSALQNEAQDNIRLFCFILAVFNSGFNPIVYALRLKEFKHGFKKVLRIRSE</sequence>
<dbReference type="GO" id="GO:0004930">
    <property type="term" value="F:G protein-coupled receptor activity"/>
    <property type="evidence" value="ECO:0007669"/>
    <property type="project" value="UniProtKB-KW"/>
</dbReference>
<proteinExistence type="inferred from homology"/>
<comment type="similarity">
    <text evidence="9">Belongs to the G-protein coupled receptor 1 family.</text>
</comment>